<proteinExistence type="inferred from homology"/>
<dbReference type="Gramene" id="KJB63920">
    <property type="protein sequence ID" value="KJB63920"/>
    <property type="gene ID" value="B456_010G024400"/>
</dbReference>
<evidence type="ECO:0000256" key="5">
    <source>
        <dbReference type="ARBA" id="ARBA00023002"/>
    </source>
</evidence>
<dbReference type="GO" id="GO:0005506">
    <property type="term" value="F:iron ion binding"/>
    <property type="evidence" value="ECO:0007669"/>
    <property type="project" value="InterPro"/>
</dbReference>
<name>A0A0D2V4I9_GOSRA</name>
<dbReference type="GO" id="GO:0004497">
    <property type="term" value="F:monooxygenase activity"/>
    <property type="evidence" value="ECO:0007669"/>
    <property type="project" value="UniProtKB-KW"/>
</dbReference>
<reference evidence="12" key="3">
    <citation type="submission" date="2020-04" db="EMBL/GenBank/DDBJ databases">
        <authorList>
            <person name="Grover C.E."/>
            <person name="Arick M.A. II"/>
            <person name="Thrash A."/>
            <person name="Conover J.L."/>
            <person name="Sanders W.S."/>
            <person name="Peterson D.G."/>
            <person name="Scheffler J.A."/>
            <person name="Scheffler B.E."/>
            <person name="Wendel J.F."/>
        </authorList>
    </citation>
    <scope>NUCLEOTIDE SEQUENCE</scope>
    <source>
        <strain evidence="12">8</strain>
        <tissue evidence="12">Leaf</tissue>
    </source>
</reference>
<dbReference type="STRING" id="29730.A0A0D2V4I9"/>
<dbReference type="PRINTS" id="PR00385">
    <property type="entry name" value="P450"/>
</dbReference>
<dbReference type="PRINTS" id="PR00463">
    <property type="entry name" value="EP450I"/>
</dbReference>
<organism evidence="11 13">
    <name type="scientific">Gossypium raimondii</name>
    <name type="common">Peruvian cotton</name>
    <name type="synonym">Gossypium klotzschianum subsp. raimondii</name>
    <dbReference type="NCBI Taxonomy" id="29730"/>
    <lineage>
        <taxon>Eukaryota</taxon>
        <taxon>Viridiplantae</taxon>
        <taxon>Streptophyta</taxon>
        <taxon>Embryophyta</taxon>
        <taxon>Tracheophyta</taxon>
        <taxon>Spermatophyta</taxon>
        <taxon>Magnoliopsida</taxon>
        <taxon>eudicotyledons</taxon>
        <taxon>Gunneridae</taxon>
        <taxon>Pentapetalae</taxon>
        <taxon>rosids</taxon>
        <taxon>malvids</taxon>
        <taxon>Malvales</taxon>
        <taxon>Malvaceae</taxon>
        <taxon>Malvoideae</taxon>
        <taxon>Gossypium</taxon>
    </lineage>
</organism>
<keyword evidence="5 10" id="KW-0560">Oxidoreductase</keyword>
<evidence type="ECO:0000256" key="1">
    <source>
        <dbReference type="ARBA" id="ARBA00004370"/>
    </source>
</evidence>
<keyword evidence="13" id="KW-1185">Reference proteome</keyword>
<gene>
    <name evidence="11" type="ORF">B456_010G024400</name>
    <name evidence="12" type="ORF">Gorai_006997</name>
</gene>
<dbReference type="Pfam" id="PF00067">
    <property type="entry name" value="p450"/>
    <property type="match status" value="1"/>
</dbReference>
<dbReference type="Gene3D" id="1.10.630.10">
    <property type="entry name" value="Cytochrome P450"/>
    <property type="match status" value="1"/>
</dbReference>
<dbReference type="PANTHER" id="PTHR47947">
    <property type="entry name" value="CYTOCHROME P450 82C3-RELATED"/>
    <property type="match status" value="1"/>
</dbReference>
<dbReference type="Proteomes" id="UP000032304">
    <property type="component" value="Chromosome 10"/>
</dbReference>
<evidence type="ECO:0000256" key="6">
    <source>
        <dbReference type="ARBA" id="ARBA00023004"/>
    </source>
</evidence>
<dbReference type="GO" id="GO:0016705">
    <property type="term" value="F:oxidoreductase activity, acting on paired donors, with incorporation or reduction of molecular oxygen"/>
    <property type="evidence" value="ECO:0007669"/>
    <property type="project" value="InterPro"/>
</dbReference>
<dbReference type="CDD" id="cd20653">
    <property type="entry name" value="CYP81"/>
    <property type="match status" value="1"/>
</dbReference>
<dbReference type="KEGG" id="gra:105773522"/>
<keyword evidence="7 10" id="KW-0503">Monooxygenase</keyword>
<evidence type="ECO:0008006" key="15">
    <source>
        <dbReference type="Google" id="ProtNLM"/>
    </source>
</evidence>
<evidence type="ECO:0000256" key="2">
    <source>
        <dbReference type="ARBA" id="ARBA00010617"/>
    </source>
</evidence>
<keyword evidence="4 9" id="KW-0479">Metal-binding</keyword>
<evidence type="ECO:0000313" key="14">
    <source>
        <dbReference type="Proteomes" id="UP000593578"/>
    </source>
</evidence>
<comment type="cofactor">
    <cofactor evidence="9">
        <name>heme</name>
        <dbReference type="ChEBI" id="CHEBI:30413"/>
    </cofactor>
</comment>
<evidence type="ECO:0000256" key="7">
    <source>
        <dbReference type="ARBA" id="ARBA00023033"/>
    </source>
</evidence>
<dbReference type="InterPro" id="IPR017972">
    <property type="entry name" value="Cyt_P450_CS"/>
</dbReference>
<reference evidence="12 14" key="2">
    <citation type="journal article" date="2019" name="Genome Biol. Evol.">
        <title>Insights into the evolution of the New World diploid cottons (Gossypium, subgenus Houzingenia) based on genome sequencing.</title>
        <authorList>
            <person name="Grover C.E."/>
            <person name="Arick M.A. 2nd"/>
            <person name="Thrash A."/>
            <person name="Conover J.L."/>
            <person name="Sanders W.S."/>
            <person name="Peterson D.G."/>
            <person name="Frelichowski J.E."/>
            <person name="Scheffler J.A."/>
            <person name="Scheffler B.E."/>
            <person name="Wendel J.F."/>
        </authorList>
    </citation>
    <scope>NUCLEOTIDE SEQUENCE [LARGE SCALE GENOMIC DNA]</scope>
    <source>
        <strain evidence="12">8</strain>
        <tissue evidence="12">Leaf</tissue>
    </source>
</reference>
<reference evidence="11 13" key="1">
    <citation type="journal article" date="2012" name="Nature">
        <title>Repeated polyploidization of Gossypium genomes and the evolution of spinnable cotton fibres.</title>
        <authorList>
            <person name="Paterson A.H."/>
            <person name="Wendel J.F."/>
            <person name="Gundlach H."/>
            <person name="Guo H."/>
            <person name="Jenkins J."/>
            <person name="Jin D."/>
            <person name="Llewellyn D."/>
            <person name="Showmaker K.C."/>
            <person name="Shu S."/>
            <person name="Udall J."/>
            <person name="Yoo M.J."/>
            <person name="Byers R."/>
            <person name="Chen W."/>
            <person name="Doron-Faigenboim A."/>
            <person name="Duke M.V."/>
            <person name="Gong L."/>
            <person name="Grimwood J."/>
            <person name="Grover C."/>
            <person name="Grupp K."/>
            <person name="Hu G."/>
            <person name="Lee T.H."/>
            <person name="Li J."/>
            <person name="Lin L."/>
            <person name="Liu T."/>
            <person name="Marler B.S."/>
            <person name="Page J.T."/>
            <person name="Roberts A.W."/>
            <person name="Romanel E."/>
            <person name="Sanders W.S."/>
            <person name="Szadkowski E."/>
            <person name="Tan X."/>
            <person name="Tang H."/>
            <person name="Xu C."/>
            <person name="Wang J."/>
            <person name="Wang Z."/>
            <person name="Zhang D."/>
            <person name="Zhang L."/>
            <person name="Ashrafi H."/>
            <person name="Bedon F."/>
            <person name="Bowers J.E."/>
            <person name="Brubaker C.L."/>
            <person name="Chee P.W."/>
            <person name="Das S."/>
            <person name="Gingle A.R."/>
            <person name="Haigler C.H."/>
            <person name="Harker D."/>
            <person name="Hoffmann L.V."/>
            <person name="Hovav R."/>
            <person name="Jones D.C."/>
            <person name="Lemke C."/>
            <person name="Mansoor S."/>
            <person name="ur Rahman M."/>
            <person name="Rainville L.N."/>
            <person name="Rambani A."/>
            <person name="Reddy U.K."/>
            <person name="Rong J.K."/>
            <person name="Saranga Y."/>
            <person name="Scheffler B.E."/>
            <person name="Scheffler J.A."/>
            <person name="Stelly D.M."/>
            <person name="Triplett B.A."/>
            <person name="Van Deynze A."/>
            <person name="Vaslin M.F."/>
            <person name="Waghmare V.N."/>
            <person name="Walford S.A."/>
            <person name="Wright R.J."/>
            <person name="Zaki E.A."/>
            <person name="Zhang T."/>
            <person name="Dennis E.S."/>
            <person name="Mayer K.F."/>
            <person name="Peterson D.G."/>
            <person name="Rokhsar D.S."/>
            <person name="Wang X."/>
            <person name="Schmutz J."/>
        </authorList>
    </citation>
    <scope>NUCLEOTIDE SEQUENCE [LARGE SCALE GENOMIC DNA]</scope>
</reference>
<dbReference type="GO" id="GO:0016020">
    <property type="term" value="C:membrane"/>
    <property type="evidence" value="ECO:0007669"/>
    <property type="project" value="UniProtKB-SubCell"/>
</dbReference>
<dbReference type="InterPro" id="IPR001128">
    <property type="entry name" value="Cyt_P450"/>
</dbReference>
<dbReference type="EMBL" id="CM001749">
    <property type="protein sequence ID" value="KJB63920.1"/>
    <property type="molecule type" value="Genomic_DNA"/>
</dbReference>
<comment type="subcellular location">
    <subcellularLocation>
        <location evidence="1">Membrane</location>
    </subcellularLocation>
</comment>
<evidence type="ECO:0000256" key="9">
    <source>
        <dbReference type="PIRSR" id="PIRSR602401-1"/>
    </source>
</evidence>
<dbReference type="FunFam" id="1.10.630.10:FF:000023">
    <property type="entry name" value="Cytochrome P450 family protein"/>
    <property type="match status" value="1"/>
</dbReference>
<keyword evidence="3 9" id="KW-0349">Heme</keyword>
<evidence type="ECO:0000313" key="12">
    <source>
        <dbReference type="EMBL" id="MBA0597182.1"/>
    </source>
</evidence>
<evidence type="ECO:0000256" key="3">
    <source>
        <dbReference type="ARBA" id="ARBA00022617"/>
    </source>
</evidence>
<dbReference type="eggNOG" id="KOG0156">
    <property type="taxonomic scope" value="Eukaryota"/>
</dbReference>
<dbReference type="InterPro" id="IPR050651">
    <property type="entry name" value="Plant_Cytochrome_P450_Monoox"/>
</dbReference>
<evidence type="ECO:0000313" key="11">
    <source>
        <dbReference type="EMBL" id="KJB63920.1"/>
    </source>
</evidence>
<dbReference type="EMBL" id="JABEZZ010000010">
    <property type="protein sequence ID" value="MBA0597182.1"/>
    <property type="molecule type" value="Genomic_DNA"/>
</dbReference>
<dbReference type="Proteomes" id="UP000593578">
    <property type="component" value="Unassembled WGS sequence"/>
</dbReference>
<protein>
    <recommendedName>
        <fullName evidence="15">Cytochrome P450</fullName>
    </recommendedName>
</protein>
<comment type="similarity">
    <text evidence="2 10">Belongs to the cytochrome P450 family.</text>
</comment>
<dbReference type="OMA" id="MWITIAS"/>
<keyword evidence="6 9" id="KW-0408">Iron</keyword>
<feature type="binding site" description="axial binding residue" evidence="9">
    <location>
        <position position="436"/>
    </location>
    <ligand>
        <name>heme</name>
        <dbReference type="ChEBI" id="CHEBI:30413"/>
    </ligand>
    <ligandPart>
        <name>Fe</name>
        <dbReference type="ChEBI" id="CHEBI:18248"/>
    </ligandPart>
</feature>
<dbReference type="PROSITE" id="PS00086">
    <property type="entry name" value="CYTOCHROME_P450"/>
    <property type="match status" value="1"/>
</dbReference>
<dbReference type="GO" id="GO:0020037">
    <property type="term" value="F:heme binding"/>
    <property type="evidence" value="ECO:0007669"/>
    <property type="project" value="InterPro"/>
</dbReference>
<accession>A0A0D2V4I9</accession>
<sequence>MAALYLYLPIFLILYVFTKHFHNKIHNLPPTPFPCLPIIGHLHLLKKPLHRTLFDIANRYGPVLFFEFGSRRVLVVSSPSAAEECFTKNDAIFANRPRLLIAKHLAYNYTGLSWAPYGDLWRNLRRIASIELLSSSRLQLLSCIRMDEVKSLMRKLLCRQDEPVEFKRAFFELTYNVMMGLIAGKRYYGCEDVENMEEAERFREIQIEALELSSVTNFGDFIPWLKSKKLEKRLMECGAKRDKFMQDLIEQYRRKMKSDPNGEGNKKTMIEILLSLQESESDYYTDEIIKGLMIILLMAGTETSISSMEWGLSLLLNHPEVLTKARDEILNTVGDERLIEESDLVRLPYLCSIIYETLRMYPPVPMLVPHESSEECMVDGFRIPSGTMLLVNIWAIQNDPKVWEDPTRFEPERFDGLGGARDGFKSLPFGAGRRGCPGEGLGLRIVGLTLGSLIQCFELSRIGDKMVDMRAGTGVTMPKAQPLEAKCKPRPAMLELLSQI</sequence>
<dbReference type="SUPFAM" id="SSF48264">
    <property type="entry name" value="Cytochrome P450"/>
    <property type="match status" value="1"/>
</dbReference>
<keyword evidence="8" id="KW-0472">Membrane</keyword>
<dbReference type="InterPro" id="IPR036396">
    <property type="entry name" value="Cyt_P450_sf"/>
</dbReference>
<dbReference type="PANTHER" id="PTHR47947:SF60">
    <property type="entry name" value="CYTOCHROME P450"/>
    <property type="match status" value="1"/>
</dbReference>
<dbReference type="OrthoDB" id="1055148at2759"/>
<evidence type="ECO:0000256" key="10">
    <source>
        <dbReference type="RuleBase" id="RU000461"/>
    </source>
</evidence>
<dbReference type="InterPro" id="IPR002401">
    <property type="entry name" value="Cyt_P450_E_grp-I"/>
</dbReference>
<evidence type="ECO:0000256" key="4">
    <source>
        <dbReference type="ARBA" id="ARBA00022723"/>
    </source>
</evidence>
<evidence type="ECO:0000256" key="8">
    <source>
        <dbReference type="ARBA" id="ARBA00023136"/>
    </source>
</evidence>
<evidence type="ECO:0000313" key="13">
    <source>
        <dbReference type="Proteomes" id="UP000032304"/>
    </source>
</evidence>
<dbReference type="AlphaFoldDB" id="A0A0D2V4I9"/>